<accession>A0A2T0TCS6</accession>
<organism evidence="1 2">
    <name type="scientific">Umezawaea tangerina</name>
    <dbReference type="NCBI Taxonomy" id="84725"/>
    <lineage>
        <taxon>Bacteria</taxon>
        <taxon>Bacillati</taxon>
        <taxon>Actinomycetota</taxon>
        <taxon>Actinomycetes</taxon>
        <taxon>Pseudonocardiales</taxon>
        <taxon>Pseudonocardiaceae</taxon>
        <taxon>Umezawaea</taxon>
    </lineage>
</organism>
<sequence length="142" mass="16473">MRRLPKPGQKRVHFNDESDRRRKEVLARIGELGLRARVWFCRHHDDAAARQVCLMGVVARLVELSVSRLVLESCQHQDVRDRKVLAEALRKTPGPLAYEHFRPREDPLLWASDAIAWCYGAGGDWRRRVEPLLDEATDLDRP</sequence>
<reference evidence="1 2" key="1">
    <citation type="submission" date="2018-03" db="EMBL/GenBank/DDBJ databases">
        <title>Genomic Encyclopedia of Archaeal and Bacterial Type Strains, Phase II (KMG-II): from individual species to whole genera.</title>
        <authorList>
            <person name="Goeker M."/>
        </authorList>
    </citation>
    <scope>NUCLEOTIDE SEQUENCE [LARGE SCALE GENOMIC DNA]</scope>
    <source>
        <strain evidence="1 2">DSM 44720</strain>
    </source>
</reference>
<dbReference type="OrthoDB" id="5188615at2"/>
<dbReference type="Proteomes" id="UP000239494">
    <property type="component" value="Unassembled WGS sequence"/>
</dbReference>
<dbReference type="EMBL" id="PVTF01000003">
    <property type="protein sequence ID" value="PRY43463.1"/>
    <property type="molecule type" value="Genomic_DNA"/>
</dbReference>
<keyword evidence="2" id="KW-1185">Reference proteome</keyword>
<dbReference type="AlphaFoldDB" id="A0A2T0TCS6"/>
<comment type="caution">
    <text evidence="1">The sequence shown here is derived from an EMBL/GenBank/DDBJ whole genome shotgun (WGS) entry which is preliminary data.</text>
</comment>
<name>A0A2T0TCS6_9PSEU</name>
<evidence type="ECO:0000313" key="1">
    <source>
        <dbReference type="EMBL" id="PRY43463.1"/>
    </source>
</evidence>
<protein>
    <submittedName>
        <fullName evidence="1">Uncharacterized protein</fullName>
    </submittedName>
</protein>
<evidence type="ECO:0000313" key="2">
    <source>
        <dbReference type="Proteomes" id="UP000239494"/>
    </source>
</evidence>
<gene>
    <name evidence="1" type="ORF">CLV43_103206</name>
</gene>
<dbReference type="RefSeq" id="WP_146174732.1">
    <property type="nucleotide sequence ID" value="NZ_PVTF01000003.1"/>
</dbReference>
<proteinExistence type="predicted"/>